<evidence type="ECO:0000256" key="7">
    <source>
        <dbReference type="ARBA" id="ARBA00022692"/>
    </source>
</evidence>
<dbReference type="GeneID" id="78526177"/>
<dbReference type="PANTHER" id="PTHR30009:SF4">
    <property type="entry name" value="PTS SYSTEM N-ACETYLGLUCOSAMINE-SPECIFIC EIICBA COMPONENT"/>
    <property type="match status" value="1"/>
</dbReference>
<evidence type="ECO:0000256" key="12">
    <source>
        <dbReference type="SAM" id="Phobius"/>
    </source>
</evidence>
<dbReference type="GO" id="GO:0009401">
    <property type="term" value="P:phosphoenolpyruvate-dependent sugar phosphotransferase system"/>
    <property type="evidence" value="ECO:0007669"/>
    <property type="project" value="UniProtKB-KW"/>
</dbReference>
<dbReference type="PANTHER" id="PTHR30009">
    <property type="entry name" value="CYTOCHROME C-TYPE SYNTHESIS PROTEIN AND PTS TRANSMEMBRANE COMPONENT"/>
    <property type="match status" value="1"/>
</dbReference>
<name>A0A0C9NKC5_SPHPI</name>
<accession>A0A0C9NKC5</accession>
<organism evidence="15 16">
    <name type="scientific">Sphingomonas paucimobilis NBRC 13935</name>
    <dbReference type="NCBI Taxonomy" id="1219050"/>
    <lineage>
        <taxon>Bacteria</taxon>
        <taxon>Pseudomonadati</taxon>
        <taxon>Pseudomonadota</taxon>
        <taxon>Alphaproteobacteria</taxon>
        <taxon>Sphingomonadales</taxon>
        <taxon>Sphingomonadaceae</taxon>
        <taxon>Sphingomonas</taxon>
    </lineage>
</organism>
<dbReference type="Proteomes" id="UP000032025">
    <property type="component" value="Unassembled WGS sequence"/>
</dbReference>
<gene>
    <name evidence="15" type="ORF">SP6_50_00890</name>
</gene>
<feature type="transmembrane region" description="Helical" evidence="12">
    <location>
        <begin position="12"/>
        <end position="32"/>
    </location>
</feature>
<keyword evidence="9 12" id="KW-1133">Transmembrane helix</keyword>
<dbReference type="GO" id="GO:0015764">
    <property type="term" value="P:N-acetylglucosamine transport"/>
    <property type="evidence" value="ECO:0007669"/>
    <property type="project" value="TreeGrafter"/>
</dbReference>
<dbReference type="AlphaFoldDB" id="A0A0C9NKC5"/>
<dbReference type="Gene3D" id="3.30.1360.60">
    <property type="entry name" value="Glucose permease domain IIB"/>
    <property type="match status" value="1"/>
</dbReference>
<comment type="caution">
    <text evidence="15">The sequence shown here is derived from an EMBL/GenBank/DDBJ whole genome shotgun (WGS) entry which is preliminary data.</text>
</comment>
<evidence type="ECO:0000313" key="16">
    <source>
        <dbReference type="Proteomes" id="UP000032025"/>
    </source>
</evidence>
<dbReference type="GO" id="GO:0019866">
    <property type="term" value="C:organelle inner membrane"/>
    <property type="evidence" value="ECO:0007669"/>
    <property type="project" value="InterPro"/>
</dbReference>
<dbReference type="InterPro" id="IPR013013">
    <property type="entry name" value="PTS_EIIC_1"/>
</dbReference>
<feature type="domain" description="PTS EIIB type-1" evidence="13">
    <location>
        <begin position="406"/>
        <end position="488"/>
    </location>
</feature>
<dbReference type="GO" id="GO:0008982">
    <property type="term" value="F:protein-N(PI)-phosphohistidine-sugar phosphotransferase activity"/>
    <property type="evidence" value="ECO:0007669"/>
    <property type="project" value="InterPro"/>
</dbReference>
<dbReference type="NCBIfam" id="TIGR01998">
    <property type="entry name" value="PTS-II-BC-nag"/>
    <property type="match status" value="1"/>
</dbReference>
<keyword evidence="7 12" id="KW-0812">Transmembrane</keyword>
<dbReference type="InterPro" id="IPR036878">
    <property type="entry name" value="Glu_permease_IIB"/>
</dbReference>
<evidence type="ECO:0000259" key="13">
    <source>
        <dbReference type="PROSITE" id="PS51098"/>
    </source>
</evidence>
<evidence type="ECO:0000256" key="10">
    <source>
        <dbReference type="ARBA" id="ARBA00023136"/>
    </source>
</evidence>
<feature type="domain" description="PTS EIIC type-1" evidence="14">
    <location>
        <begin position="2"/>
        <end position="389"/>
    </location>
</feature>
<evidence type="ECO:0000256" key="6">
    <source>
        <dbReference type="ARBA" id="ARBA00022683"/>
    </source>
</evidence>
<keyword evidence="2" id="KW-0813">Transport</keyword>
<evidence type="ECO:0000259" key="14">
    <source>
        <dbReference type="PROSITE" id="PS51103"/>
    </source>
</evidence>
<dbReference type="InterPro" id="IPR050429">
    <property type="entry name" value="PTS_Glucose_EIICBA"/>
</dbReference>
<dbReference type="Pfam" id="PF00367">
    <property type="entry name" value="PTS_EIIB"/>
    <property type="match status" value="1"/>
</dbReference>
<reference evidence="15 16" key="1">
    <citation type="submission" date="2014-08" db="EMBL/GenBank/DDBJ databases">
        <title>Whole genome shotgun sequence of Sphingomonas paucimobilis NBRC 13935.</title>
        <authorList>
            <person name="Hosoyama A."/>
            <person name="Hashimoto M."/>
            <person name="Hosoyama Y."/>
            <person name="Noguchi M."/>
            <person name="Uohara A."/>
            <person name="Ohji S."/>
            <person name="Katano-Makiyama Y."/>
            <person name="Ichikawa N."/>
            <person name="Kimura A."/>
            <person name="Yamazoe A."/>
            <person name="Fujita N."/>
        </authorList>
    </citation>
    <scope>NUCLEOTIDE SEQUENCE [LARGE SCALE GENOMIC DNA]</scope>
    <source>
        <strain evidence="15 16">NBRC 13935</strain>
    </source>
</reference>
<evidence type="ECO:0000256" key="2">
    <source>
        <dbReference type="ARBA" id="ARBA00022448"/>
    </source>
</evidence>
<dbReference type="SUPFAM" id="SSF55604">
    <property type="entry name" value="Glucose permease domain IIB"/>
    <property type="match status" value="1"/>
</dbReference>
<dbReference type="Pfam" id="PF02378">
    <property type="entry name" value="PTS_EIIC"/>
    <property type="match status" value="1"/>
</dbReference>
<dbReference type="GO" id="GO:0005886">
    <property type="term" value="C:plasma membrane"/>
    <property type="evidence" value="ECO:0007669"/>
    <property type="project" value="UniProtKB-SubCell"/>
</dbReference>
<dbReference type="GO" id="GO:0015572">
    <property type="term" value="F:N-acetylglucosamine transmembrane transporter activity"/>
    <property type="evidence" value="ECO:0007669"/>
    <property type="project" value="InterPro"/>
</dbReference>
<dbReference type="PROSITE" id="PS01035">
    <property type="entry name" value="PTS_EIIB_TYPE_1_CYS"/>
    <property type="match status" value="1"/>
</dbReference>
<comment type="subcellular location">
    <subcellularLocation>
        <location evidence="1">Cell membrane</location>
        <topology evidence="1">Multi-pass membrane protein</topology>
    </subcellularLocation>
</comment>
<feature type="transmembrane region" description="Helical" evidence="12">
    <location>
        <begin position="200"/>
        <end position="227"/>
    </location>
</feature>
<dbReference type="EMBL" id="BBJS01000050">
    <property type="protein sequence ID" value="GAN15088.1"/>
    <property type="molecule type" value="Genomic_DNA"/>
</dbReference>
<dbReference type="PROSITE" id="PS51103">
    <property type="entry name" value="PTS_EIIC_TYPE_1"/>
    <property type="match status" value="1"/>
</dbReference>
<evidence type="ECO:0000256" key="1">
    <source>
        <dbReference type="ARBA" id="ARBA00004651"/>
    </source>
</evidence>
<keyword evidence="6" id="KW-0598">Phosphotransferase system</keyword>
<keyword evidence="10 12" id="KW-0472">Membrane</keyword>
<feature type="transmembrane region" description="Helical" evidence="12">
    <location>
        <begin position="280"/>
        <end position="297"/>
    </location>
</feature>
<evidence type="ECO:0000256" key="3">
    <source>
        <dbReference type="ARBA" id="ARBA00022475"/>
    </source>
</evidence>
<proteinExistence type="predicted"/>
<protein>
    <submittedName>
        <fullName evidence="15">DNA, contig: SP650</fullName>
    </submittedName>
</protein>
<dbReference type="InterPro" id="IPR018113">
    <property type="entry name" value="PTrfase_EIIB_Cys"/>
</dbReference>
<keyword evidence="8" id="KW-0418">Kinase</keyword>
<sequence length="579" mass="59925">MSSPMASLQSLGRALMLPIAVLPVAGLLLRLGQPDMLNIAFMANAGNAIFDNLGLLFAVGVATAFARDGNGAAALAGIACYLVTIKGAETLAVPPAGIGAGLAKDVAATLDAAWRTKAVHRFDVPVGIVAGLIGGSFYNRFATIKMPEYLAFFGGRRFVPIISGIAGLGLAALLGAAFGPVNAGIDGLSQGIVQAGGLGLFAFGVLNRLLIVTGLHHILNTVAYFVVGDYHGKTGDLTRFFAGDPTAGAFMSGFFPVMMFGLPAACLAMYHEALPERKKAVGGMLFSLALMSFLTGVTEPIEFSFMFLAPVLYAFHAILTGLSEALMNALGIRLGYTFSAGLFDYVINFGKATKPLLLIPIGALYALLYYAVFRFAIRRWNLQTPGREAEPAGESVAEGEQSAIEGGRGASFVVAMGGGANLAEVAACTTRLRLIVKNPAIVDEPALKRLGARGILRPSPTGVQVVLGPVADTVAMEMRAAIEAGLGQRIASKAVPTAPASLSGAEAAVQPPATLPDSMLAMLGGADNVRSAQPYAGRWRVELRDTGRVATDATAPGVRIVAATGGDIVHILTESGSIY</sequence>
<evidence type="ECO:0000256" key="8">
    <source>
        <dbReference type="ARBA" id="ARBA00022777"/>
    </source>
</evidence>
<evidence type="ECO:0000256" key="9">
    <source>
        <dbReference type="ARBA" id="ARBA00022989"/>
    </source>
</evidence>
<keyword evidence="5" id="KW-0808">Transferase</keyword>
<keyword evidence="16" id="KW-1185">Reference proteome</keyword>
<feature type="active site" description="Phosphocysteine intermediate; for EIIB activity" evidence="11">
    <location>
        <position position="428"/>
    </location>
</feature>
<feature type="transmembrane region" description="Helical" evidence="12">
    <location>
        <begin position="247"/>
        <end position="268"/>
    </location>
</feature>
<dbReference type="InterPro" id="IPR010974">
    <property type="entry name" value="PTS_IIBC_nag"/>
</dbReference>
<evidence type="ECO:0000313" key="15">
    <source>
        <dbReference type="EMBL" id="GAN15088.1"/>
    </source>
</evidence>
<feature type="transmembrane region" description="Helical" evidence="12">
    <location>
        <begin position="158"/>
        <end position="179"/>
    </location>
</feature>
<evidence type="ECO:0000256" key="5">
    <source>
        <dbReference type="ARBA" id="ARBA00022679"/>
    </source>
</evidence>
<evidence type="ECO:0000256" key="11">
    <source>
        <dbReference type="PROSITE-ProRule" id="PRU00421"/>
    </source>
</evidence>
<dbReference type="PROSITE" id="PS51098">
    <property type="entry name" value="PTS_EIIB_TYPE_1"/>
    <property type="match status" value="1"/>
</dbReference>
<dbReference type="InterPro" id="IPR001996">
    <property type="entry name" value="PTS_IIB_1"/>
</dbReference>
<keyword evidence="3" id="KW-1003">Cell membrane</keyword>
<dbReference type="InterPro" id="IPR003352">
    <property type="entry name" value="PTS_EIIC"/>
</dbReference>
<dbReference type="RefSeq" id="WP_007403948.1">
    <property type="nucleotide sequence ID" value="NZ_BBJS01000050.1"/>
</dbReference>
<dbReference type="GO" id="GO:0016301">
    <property type="term" value="F:kinase activity"/>
    <property type="evidence" value="ECO:0007669"/>
    <property type="project" value="UniProtKB-KW"/>
</dbReference>
<dbReference type="CDD" id="cd00212">
    <property type="entry name" value="PTS_IIB_glc"/>
    <property type="match status" value="1"/>
</dbReference>
<keyword evidence="4" id="KW-0762">Sugar transport</keyword>
<dbReference type="GO" id="GO:0090563">
    <property type="term" value="F:protein-phosphocysteine-sugar phosphotransferase activity"/>
    <property type="evidence" value="ECO:0007669"/>
    <property type="project" value="TreeGrafter"/>
</dbReference>
<feature type="transmembrane region" description="Helical" evidence="12">
    <location>
        <begin position="356"/>
        <end position="377"/>
    </location>
</feature>
<evidence type="ECO:0000256" key="4">
    <source>
        <dbReference type="ARBA" id="ARBA00022597"/>
    </source>
</evidence>
<feature type="transmembrane region" description="Helical" evidence="12">
    <location>
        <begin position="122"/>
        <end position="138"/>
    </location>
</feature>